<dbReference type="OrthoDB" id="10252354at2759"/>
<feature type="region of interest" description="Disordered" evidence="1">
    <location>
        <begin position="1494"/>
        <end position="1533"/>
    </location>
</feature>
<comment type="caution">
    <text evidence="2">The sequence shown here is derived from an EMBL/GenBank/DDBJ whole genome shotgun (WGS) entry which is preliminary data.</text>
</comment>
<accession>A0A2A9MIJ0</accession>
<feature type="compositionally biased region" description="Basic and acidic residues" evidence="1">
    <location>
        <begin position="1443"/>
        <end position="1453"/>
    </location>
</feature>
<feature type="compositionally biased region" description="Low complexity" evidence="1">
    <location>
        <begin position="80"/>
        <end position="100"/>
    </location>
</feature>
<dbReference type="SUPFAM" id="SSF56112">
    <property type="entry name" value="Protein kinase-like (PK-like)"/>
    <property type="match status" value="1"/>
</dbReference>
<feature type="compositionally biased region" description="Polar residues" evidence="1">
    <location>
        <begin position="2209"/>
        <end position="2218"/>
    </location>
</feature>
<feature type="compositionally biased region" description="Basic and acidic residues" evidence="1">
    <location>
        <begin position="1494"/>
        <end position="1520"/>
    </location>
</feature>
<feature type="compositionally biased region" description="Acidic residues" evidence="1">
    <location>
        <begin position="2411"/>
        <end position="2444"/>
    </location>
</feature>
<feature type="compositionally biased region" description="Acidic residues" evidence="1">
    <location>
        <begin position="1922"/>
        <end position="1933"/>
    </location>
</feature>
<evidence type="ECO:0000313" key="3">
    <source>
        <dbReference type="Proteomes" id="UP000224006"/>
    </source>
</evidence>
<feature type="region of interest" description="Disordered" evidence="1">
    <location>
        <begin position="1872"/>
        <end position="2364"/>
    </location>
</feature>
<dbReference type="InterPro" id="IPR011009">
    <property type="entry name" value="Kinase-like_dom_sf"/>
</dbReference>
<feature type="region of interest" description="Disordered" evidence="1">
    <location>
        <begin position="1420"/>
        <end position="1454"/>
    </location>
</feature>
<feature type="compositionally biased region" description="Basic and acidic residues" evidence="1">
    <location>
        <begin position="1181"/>
        <end position="1190"/>
    </location>
</feature>
<feature type="compositionally biased region" description="Basic and acidic residues" evidence="1">
    <location>
        <begin position="2150"/>
        <end position="2180"/>
    </location>
</feature>
<feature type="compositionally biased region" description="Basic and acidic residues" evidence="1">
    <location>
        <begin position="558"/>
        <end position="572"/>
    </location>
</feature>
<feature type="compositionally biased region" description="Basic and acidic residues" evidence="1">
    <location>
        <begin position="2061"/>
        <end position="2102"/>
    </location>
</feature>
<feature type="region of interest" description="Disordered" evidence="1">
    <location>
        <begin position="2385"/>
        <end position="2444"/>
    </location>
</feature>
<feature type="compositionally biased region" description="Basic and acidic residues" evidence="1">
    <location>
        <begin position="1880"/>
        <end position="1890"/>
    </location>
</feature>
<feature type="region of interest" description="Disordered" evidence="1">
    <location>
        <begin position="1142"/>
        <end position="1196"/>
    </location>
</feature>
<dbReference type="Gene3D" id="1.10.510.10">
    <property type="entry name" value="Transferase(Phosphotransferase) domain 1"/>
    <property type="match status" value="1"/>
</dbReference>
<feature type="region of interest" description="Disordered" evidence="1">
    <location>
        <begin position="697"/>
        <end position="742"/>
    </location>
</feature>
<feature type="compositionally biased region" description="Low complexity" evidence="1">
    <location>
        <begin position="110"/>
        <end position="130"/>
    </location>
</feature>
<name>A0A2A9MIJ0_BESBE</name>
<feature type="compositionally biased region" description="Low complexity" evidence="1">
    <location>
        <begin position="659"/>
        <end position="674"/>
    </location>
</feature>
<feature type="compositionally biased region" description="Low complexity" evidence="1">
    <location>
        <begin position="639"/>
        <end position="652"/>
    </location>
</feature>
<feature type="compositionally biased region" description="Low complexity" evidence="1">
    <location>
        <begin position="2006"/>
        <end position="2017"/>
    </location>
</feature>
<feature type="compositionally biased region" description="Low complexity" evidence="1">
    <location>
        <begin position="1939"/>
        <end position="1949"/>
    </location>
</feature>
<dbReference type="RefSeq" id="XP_029222357.1">
    <property type="nucleotide sequence ID" value="XM_029359444.1"/>
</dbReference>
<feature type="compositionally biased region" description="Basic and acidic residues" evidence="1">
    <location>
        <begin position="342"/>
        <end position="357"/>
    </location>
</feature>
<feature type="compositionally biased region" description="Pro residues" evidence="1">
    <location>
        <begin position="167"/>
        <end position="182"/>
    </location>
</feature>
<dbReference type="EMBL" id="NWUJ01000001">
    <property type="protein sequence ID" value="PFH38348.1"/>
    <property type="molecule type" value="Genomic_DNA"/>
</dbReference>
<feature type="compositionally biased region" description="Basic and acidic residues" evidence="1">
    <location>
        <begin position="2121"/>
        <end position="2138"/>
    </location>
</feature>
<dbReference type="STRING" id="94643.A0A2A9MIJ0"/>
<feature type="compositionally biased region" description="Low complexity" evidence="1">
    <location>
        <begin position="1431"/>
        <end position="1442"/>
    </location>
</feature>
<feature type="compositionally biased region" description="Low complexity" evidence="1">
    <location>
        <begin position="2043"/>
        <end position="2060"/>
    </location>
</feature>
<feature type="region of interest" description="Disordered" evidence="1">
    <location>
        <begin position="1"/>
        <end position="190"/>
    </location>
</feature>
<feature type="compositionally biased region" description="Low complexity" evidence="1">
    <location>
        <begin position="2024"/>
        <end position="2036"/>
    </location>
</feature>
<feature type="region of interest" description="Disordered" evidence="1">
    <location>
        <begin position="1642"/>
        <end position="1679"/>
    </location>
</feature>
<evidence type="ECO:0008006" key="4">
    <source>
        <dbReference type="Google" id="ProtNLM"/>
    </source>
</evidence>
<feature type="compositionally biased region" description="Acidic residues" evidence="1">
    <location>
        <begin position="322"/>
        <end position="336"/>
    </location>
</feature>
<feature type="region of interest" description="Disordered" evidence="1">
    <location>
        <begin position="472"/>
        <end position="681"/>
    </location>
</feature>
<feature type="region of interest" description="Disordered" evidence="1">
    <location>
        <begin position="804"/>
        <end position="863"/>
    </location>
</feature>
<protein>
    <recommendedName>
        <fullName evidence="4">Protein kinase domain-containing protein</fullName>
    </recommendedName>
</protein>
<feature type="compositionally biased region" description="Low complexity" evidence="1">
    <location>
        <begin position="2266"/>
        <end position="2279"/>
    </location>
</feature>
<feature type="region of interest" description="Disordered" evidence="1">
    <location>
        <begin position="288"/>
        <end position="369"/>
    </location>
</feature>
<reference evidence="2 3" key="1">
    <citation type="submission" date="2017-09" db="EMBL/GenBank/DDBJ databases">
        <title>Genome sequencing of Besnoitia besnoiti strain Bb-Ger1.</title>
        <authorList>
            <person name="Schares G."/>
            <person name="Venepally P."/>
            <person name="Lorenzi H.A."/>
        </authorList>
    </citation>
    <scope>NUCLEOTIDE SEQUENCE [LARGE SCALE GENOMIC DNA]</scope>
    <source>
        <strain evidence="2 3">Bb-Ger1</strain>
    </source>
</reference>
<feature type="compositionally biased region" description="Low complexity" evidence="1">
    <location>
        <begin position="496"/>
        <end position="522"/>
    </location>
</feature>
<feature type="compositionally biased region" description="Low complexity" evidence="1">
    <location>
        <begin position="996"/>
        <end position="1005"/>
    </location>
</feature>
<organism evidence="2 3">
    <name type="scientific">Besnoitia besnoiti</name>
    <name type="common">Apicomplexan protozoan</name>
    <dbReference type="NCBI Taxonomy" id="94643"/>
    <lineage>
        <taxon>Eukaryota</taxon>
        <taxon>Sar</taxon>
        <taxon>Alveolata</taxon>
        <taxon>Apicomplexa</taxon>
        <taxon>Conoidasida</taxon>
        <taxon>Coccidia</taxon>
        <taxon>Eucoccidiorida</taxon>
        <taxon>Eimeriorina</taxon>
        <taxon>Sarcocystidae</taxon>
        <taxon>Besnoitia</taxon>
    </lineage>
</organism>
<dbReference type="VEuPathDB" id="ToxoDB:BESB_006890"/>
<feature type="compositionally biased region" description="Basic and acidic residues" evidence="1">
    <location>
        <begin position="1163"/>
        <end position="1174"/>
    </location>
</feature>
<feature type="compositionally biased region" description="Basic and acidic residues" evidence="1">
    <location>
        <begin position="2385"/>
        <end position="2394"/>
    </location>
</feature>
<gene>
    <name evidence="2" type="ORF">BESB_006890</name>
</gene>
<dbReference type="GeneID" id="40305752"/>
<proteinExistence type="predicted"/>
<dbReference type="Proteomes" id="UP000224006">
    <property type="component" value="Chromosome I"/>
</dbReference>
<feature type="compositionally biased region" description="Basic and acidic residues" evidence="1">
    <location>
        <begin position="28"/>
        <end position="38"/>
    </location>
</feature>
<feature type="region of interest" description="Disordered" evidence="1">
    <location>
        <begin position="928"/>
        <end position="1005"/>
    </location>
</feature>
<keyword evidence="3" id="KW-1185">Reference proteome</keyword>
<feature type="compositionally biased region" description="Basic and acidic residues" evidence="1">
    <location>
        <begin position="528"/>
        <end position="538"/>
    </location>
</feature>
<feature type="compositionally biased region" description="Low complexity" evidence="1">
    <location>
        <begin position="1208"/>
        <end position="1220"/>
    </location>
</feature>
<feature type="region of interest" description="Disordered" evidence="1">
    <location>
        <begin position="1208"/>
        <end position="1237"/>
    </location>
</feature>
<feature type="compositionally biased region" description="Low complexity" evidence="1">
    <location>
        <begin position="2313"/>
        <end position="2323"/>
    </location>
</feature>
<feature type="compositionally biased region" description="Basic and acidic residues" evidence="1">
    <location>
        <begin position="2288"/>
        <end position="2302"/>
    </location>
</feature>
<evidence type="ECO:0000313" key="2">
    <source>
        <dbReference type="EMBL" id="PFH38348.1"/>
    </source>
</evidence>
<feature type="compositionally biased region" description="Basic and acidic residues" evidence="1">
    <location>
        <begin position="2228"/>
        <end position="2245"/>
    </location>
</feature>
<dbReference type="KEGG" id="bbes:BESB_006890"/>
<evidence type="ECO:0000256" key="1">
    <source>
        <dbReference type="SAM" id="MobiDB-lite"/>
    </source>
</evidence>
<feature type="compositionally biased region" description="Low complexity" evidence="1">
    <location>
        <begin position="958"/>
        <end position="969"/>
    </location>
</feature>
<feature type="compositionally biased region" description="Basic and acidic residues" evidence="1">
    <location>
        <begin position="1653"/>
        <end position="1667"/>
    </location>
</feature>
<sequence>MTETSSRVSSRGRRGPKIASSSSSRRAVRGEEKADARRSRAIRRGVAAEARGAEGDENEPAAPPQEAGEGPRRRRGAKHSSGGKSSPSSVVSSGCGSPSSYAVEGLQNRPYAPVPSFASSPSSSAPSSPAGRHHVPQRETQARIPRVETGEACTGRLSTPDASPSRGSPPPWRVPPSAPSPPFSASFSASSLLPQNRQDLLLSPPAHSTMAARLKGAPSLQTAADGGVSTVGFEPTAFLGAFQNEARGNFAPLDSAQSLQETASQRPSMLVRSVGSRAPTFLRPRLLRPLLPPGAQSTDMEAVGVPPGSTLGEGPDGRHEEGDDELPPGETDDDEAQANMKAMREARDGARKGRGSEETGGSRPAGRRVGFASLRTFDKTNKVFQLSAEEEASLLRLAEQQHEHLFADESKRRWLQQWVEPSQSGVPGSSGLSLSGRPRPTFFISPSPVWGAPLPALAEELTKKKLPLPAASKSVRRLTPRPASLVAASQAGETLPGDAAAAVQPPGPAAETGGAPAPEVEPIVGLPEQKRTKPRVCEEVTPWIKADDEAEAPTATERVVEDGGHAGRRGELGAETDGLVADAEIAKEARPSQPIPGRPRRVTIPKGAFKSHEAVRQGQAPVVLRLFSSARGWGPGHSPPDADSASAPSSPSSSPPPSDAAASQTPAFPSSVSPSSPPSPGSVVVCAKLDATGLASPSSSVRATLEIKAPPPRPDSGPEVSPPLSSKGAAETRARLAGEPGGNNVLIEEEACAAGIDTVLEAAEEETEVARERKLMLFICNLEQAISQWAAAATLCHHTLVPAGEEPTAKSDDPEEGEAAGNTEASSPESQAKRVPSGTRNRSIRQSGGRSPPPSSAPLPSLVQDAKNLPSFWRAVLPVKPVDMPLEEFVVWCQRPFGMDVREYLRLLASGKAGEVDELQLESAARAPALEGEKEAEPSLLSVVPPTHPDASSTAERLSLAPASPPAASHPFLQPRTFEAASSVSPRSQSPPLPRPQSSSSAVSASSSSAVSAARGGSDAFSSARVWAKLYSWSERNIAALAKVLDSYVAFDEERRRALKKQRLLQRQFAIYNKLCTTMRRNFTALLPRQLRTIRAGMFFTISQSALSHGRLLNLVSWQPADAQPLPFSSLIFASPSASPVSVRRRGRGELPSEEGGTVADGQKNEKEESRSEAGRGVPKPRVEDSENERKRRRKTVDFCDVLQPRAFSPAASSASRPSAGNEGDAMPTPLRTTKGARLSGDRILHQRGLVAAEYYADREALLREIGSSFPSLSVTDGQREEEGARDAFSQAFESRAPGAAHTRVGNVFYYQRALDALERRFLDMNGGAQRQRDRQQATAEFGLFPPAPGEIPRGCQVWRCLSLTHSSVLWLLFHEASASLLVMRVSRLQPHTQIRTLLDLRGGASAFCRFLSSLGLTLPSPPSAETGRGSAEASSAVTAAEGRAERGGDKEGILGVVSSSVRDETNVESSLSGHEQTLIREALERALATARRLEAGGDDAEGPRSRRARASEGKDHERDDEGDDDAPPAAGQKTGSLIAAKDAYLVGDQLVEIAPHFEDVSLAEHLEKHGVYKGERDVQRVRQIAFLLTRLVEEAPDRSVLLPLKTSRVYLRQRRLALYVGVPASAACAPFSSFLADRGPSGASSASPLPPSKREASAERAGKDAKSNQGEARVVDRMPRGAARSEELAYVLARDFGLALLDALRRPTVASALGWTESLESCLPPECFPAERLFLSPGKAAATPWTQFPPPPSSLSLPLYPTREEDVSKAHTWMLGVLLYRILCGEEKKSLSVSKEPEFTSFSDSDSACAFDLSACADQRARSFLAFCLNPDPRRRPLVAELRRHPFLAELAEAAQRRQCLCDAEKHALSSLSEEERDDDRGKSEERARRPTGSGARHKGREAADASFSALEYGGSFDEPLQSDESGDDGDALLEPNASAASASSPAACGVLVAEDPKGSRTPRARPPRGAEGAVSEARESGRAGRAPGGERTPTRSEWRRRKGSCSSSDASPVASARRRRSAGAAAALRDGRAGSLRRSRVASFSSFSLFSPHSSAAPRNEDAREGRGAARVEVRESESAARRLAAERGEGEQRSAESRNRGRGAPPATDHAAGGAREPSAHGREDTDEQRGHAEARNGSSPFRKSPRSKEERCQRSAVARGRDEEGRVEGAVQDRWRAQTKLDAAGRGNAAGEHSPQKRGQGRLSDLSSAASPTKGSRLRRRSQVRKDELPEPAEAEREQTRRASVRMPAAGSAQRSRRARLTRASSYTSSPSPSLSRRRSGSLSERKNRREREREDPKAAGGDTRGRLSAMRARSSSSSFYAKQEDGSPSPQRRKKRGGEHVEALLSRKQRERGSGRNTRLLACCEALFGDVERMVPELIGRQREGREEDGVAFYGGNDPLRIGFPSEDDEDEDWQEGPHDDADEEDDQAQEEDEEEEDA</sequence>
<feature type="compositionally biased region" description="Basic and acidic residues" evidence="1">
    <location>
        <begin position="136"/>
        <end position="149"/>
    </location>
</feature>